<dbReference type="NCBIfam" id="NF004790">
    <property type="entry name" value="PRK06136.1"/>
    <property type="match status" value="1"/>
</dbReference>
<dbReference type="Gene3D" id="3.30.950.10">
    <property type="entry name" value="Methyltransferase, Cobalt-precorrin-4 Transmethylase, Domain 2"/>
    <property type="match status" value="1"/>
</dbReference>
<dbReference type="UniPathway" id="UPA00262">
    <property type="reaction ID" value="UER00211"/>
</dbReference>
<name>A0A1Y0EL15_9BURK</name>
<comment type="pathway">
    <text evidence="8">Porphyrin-containing compound metabolism; siroheme biosynthesis; precorrin-2 from uroporphyrinogen III: step 1/1.</text>
</comment>
<gene>
    <name evidence="11" type="ORF">CCO03_06230</name>
</gene>
<dbReference type="GO" id="GO:0019354">
    <property type="term" value="P:siroheme biosynthetic process"/>
    <property type="evidence" value="ECO:0007669"/>
    <property type="project" value="UniProtKB-UniPathway"/>
</dbReference>
<evidence type="ECO:0000256" key="1">
    <source>
        <dbReference type="ARBA" id="ARBA00005879"/>
    </source>
</evidence>
<evidence type="ECO:0000256" key="6">
    <source>
        <dbReference type="ARBA" id="ARBA00022691"/>
    </source>
</evidence>
<dbReference type="InterPro" id="IPR003043">
    <property type="entry name" value="Uropor_MeTrfase_CS"/>
</dbReference>
<dbReference type="Gene3D" id="3.40.1010.10">
    <property type="entry name" value="Cobalt-precorrin-4 Transmethylase, Domain 1"/>
    <property type="match status" value="1"/>
</dbReference>
<organism evidence="11 12">
    <name type="scientific">Comamonas serinivorans</name>
    <dbReference type="NCBI Taxonomy" id="1082851"/>
    <lineage>
        <taxon>Bacteria</taxon>
        <taxon>Pseudomonadati</taxon>
        <taxon>Pseudomonadota</taxon>
        <taxon>Betaproteobacteria</taxon>
        <taxon>Burkholderiales</taxon>
        <taxon>Comamonadaceae</taxon>
        <taxon>Comamonas</taxon>
    </lineage>
</organism>
<evidence type="ECO:0000256" key="4">
    <source>
        <dbReference type="ARBA" id="ARBA00022603"/>
    </source>
</evidence>
<dbReference type="Pfam" id="PF00590">
    <property type="entry name" value="TP_methylase"/>
    <property type="match status" value="1"/>
</dbReference>
<dbReference type="InterPro" id="IPR035996">
    <property type="entry name" value="4pyrrol_Methylase_sf"/>
</dbReference>
<dbReference type="InterPro" id="IPR000878">
    <property type="entry name" value="4pyrrol_Mease"/>
</dbReference>
<dbReference type="KEGG" id="cser:CCO03_06230"/>
<evidence type="ECO:0000313" key="12">
    <source>
        <dbReference type="Proteomes" id="UP000196138"/>
    </source>
</evidence>
<evidence type="ECO:0000256" key="3">
    <source>
        <dbReference type="ARBA" id="ARBA00022573"/>
    </source>
</evidence>
<keyword evidence="3" id="KW-0169">Cobalamin biosynthesis</keyword>
<dbReference type="GO" id="GO:0032259">
    <property type="term" value="P:methylation"/>
    <property type="evidence" value="ECO:0007669"/>
    <property type="project" value="UniProtKB-KW"/>
</dbReference>
<dbReference type="InterPro" id="IPR050161">
    <property type="entry name" value="Siro_Cobalamin_biosynth"/>
</dbReference>
<dbReference type="InterPro" id="IPR014777">
    <property type="entry name" value="4pyrrole_Mease_sub1"/>
</dbReference>
<dbReference type="GO" id="GO:0009236">
    <property type="term" value="P:cobalamin biosynthetic process"/>
    <property type="evidence" value="ECO:0007669"/>
    <property type="project" value="UniProtKB-KW"/>
</dbReference>
<dbReference type="PROSITE" id="PS00839">
    <property type="entry name" value="SUMT_1"/>
    <property type="match status" value="1"/>
</dbReference>
<evidence type="ECO:0000256" key="7">
    <source>
        <dbReference type="ARBA" id="ARBA00023244"/>
    </source>
</evidence>
<keyword evidence="4 11" id="KW-0489">Methyltransferase</keyword>
<protein>
    <recommendedName>
        <fullName evidence="2">uroporphyrinogen-III C-methyltransferase</fullName>
        <ecNumber evidence="2">2.1.1.107</ecNumber>
    </recommendedName>
</protein>
<keyword evidence="12" id="KW-1185">Reference proteome</keyword>
<dbReference type="EC" id="2.1.1.107" evidence="2"/>
<comment type="pathway">
    <text evidence="9">Cofactor biosynthesis; adenosylcobalamin biosynthesis; precorrin-2 from uroporphyrinogen III: step 1/1.</text>
</comment>
<keyword evidence="5 11" id="KW-0808">Transferase</keyword>
<dbReference type="CDD" id="cd11642">
    <property type="entry name" value="SUMT"/>
    <property type="match status" value="1"/>
</dbReference>
<keyword evidence="6" id="KW-0949">S-adenosyl-L-methionine</keyword>
<dbReference type="RefSeq" id="WP_087278668.1">
    <property type="nucleotide sequence ID" value="NZ_CP021455.1"/>
</dbReference>
<dbReference type="FunFam" id="3.30.950.10:FF:000001">
    <property type="entry name" value="Siroheme synthase"/>
    <property type="match status" value="1"/>
</dbReference>
<evidence type="ECO:0000313" key="11">
    <source>
        <dbReference type="EMBL" id="ARU04325.1"/>
    </source>
</evidence>
<feature type="domain" description="Tetrapyrrole methylase" evidence="10">
    <location>
        <begin position="15"/>
        <end position="228"/>
    </location>
</feature>
<sequence>MTNTPDSPSPALGHVTLVGAGPGDPELLTVKAARALAQATLVLYDHLVSNAVMDLLPADCERIHVGKRKGLHTLPQAEITAEMIRFARAGRSLVRLKGGDPYVFGRGGEEVAGLSEAGVPFTVIPGITAAQAASCLAGIPLTHRDHAQSVVLATGHLQGLHGDRHVDLDWPSLVHQKQTLVIYMGLGALPIISEQLVAHGMPADTPAALIERASLPEQRVVTGTVARLPALAVAHQVESPALIMIGGVVSLHPLLAPHH</sequence>
<dbReference type="EMBL" id="CP021455">
    <property type="protein sequence ID" value="ARU04325.1"/>
    <property type="molecule type" value="Genomic_DNA"/>
</dbReference>
<dbReference type="OrthoDB" id="9815856at2"/>
<reference evidence="11 12" key="1">
    <citation type="submission" date="2017-05" db="EMBL/GenBank/DDBJ databases">
        <authorList>
            <person name="Song R."/>
            <person name="Chenine A.L."/>
            <person name="Ruprecht R.M."/>
        </authorList>
    </citation>
    <scope>NUCLEOTIDE SEQUENCE [LARGE SCALE GENOMIC DNA]</scope>
    <source>
        <strain evidence="11 12">DSM 26136</strain>
    </source>
</reference>
<dbReference type="InterPro" id="IPR006366">
    <property type="entry name" value="CobA/CysG_C"/>
</dbReference>
<dbReference type="InterPro" id="IPR014776">
    <property type="entry name" value="4pyrrole_Mease_sub2"/>
</dbReference>
<comment type="similarity">
    <text evidence="1">Belongs to the precorrin methyltransferase family.</text>
</comment>
<dbReference type="GO" id="GO:0004851">
    <property type="term" value="F:uroporphyrin-III C-methyltransferase activity"/>
    <property type="evidence" value="ECO:0007669"/>
    <property type="project" value="UniProtKB-EC"/>
</dbReference>
<dbReference type="PANTHER" id="PTHR45790">
    <property type="entry name" value="SIROHEME SYNTHASE-RELATED"/>
    <property type="match status" value="1"/>
</dbReference>
<dbReference type="FunFam" id="3.40.1010.10:FF:000001">
    <property type="entry name" value="Siroheme synthase"/>
    <property type="match status" value="1"/>
</dbReference>
<dbReference type="PANTHER" id="PTHR45790:SF1">
    <property type="entry name" value="SIROHEME SYNTHASE"/>
    <property type="match status" value="1"/>
</dbReference>
<evidence type="ECO:0000256" key="2">
    <source>
        <dbReference type="ARBA" id="ARBA00012162"/>
    </source>
</evidence>
<dbReference type="SUPFAM" id="SSF53790">
    <property type="entry name" value="Tetrapyrrole methylase"/>
    <property type="match status" value="1"/>
</dbReference>
<accession>A0A1Y0EL15</accession>
<evidence type="ECO:0000256" key="8">
    <source>
        <dbReference type="ARBA" id="ARBA00025705"/>
    </source>
</evidence>
<evidence type="ECO:0000259" key="10">
    <source>
        <dbReference type="Pfam" id="PF00590"/>
    </source>
</evidence>
<proteinExistence type="inferred from homology"/>
<evidence type="ECO:0000256" key="5">
    <source>
        <dbReference type="ARBA" id="ARBA00022679"/>
    </source>
</evidence>
<evidence type="ECO:0000256" key="9">
    <source>
        <dbReference type="ARBA" id="ARBA00060548"/>
    </source>
</evidence>
<keyword evidence="7" id="KW-0627">Porphyrin biosynthesis</keyword>
<dbReference type="Proteomes" id="UP000196138">
    <property type="component" value="Chromosome"/>
</dbReference>
<dbReference type="AlphaFoldDB" id="A0A1Y0EL15"/>
<dbReference type="NCBIfam" id="TIGR01469">
    <property type="entry name" value="cobA_cysG_Cterm"/>
    <property type="match status" value="1"/>
</dbReference>